<sequence length="126" mass="14710">METTQLTVHEDKKEQEHVKRVYDRPSRFDKIDKLTQDQRDELAVFGKKVLEVGGFDVLVNTLLYCLESGVQEKDFMERGYASIIVELIQCITDLQNECYSDHVTLWGRCGIKYDNDVNGWDYRGII</sequence>
<evidence type="ECO:0000313" key="2">
    <source>
        <dbReference type="Proteomes" id="UP000546007"/>
    </source>
</evidence>
<protein>
    <submittedName>
        <fullName evidence="1">Uncharacterized protein</fullName>
    </submittedName>
</protein>
<dbReference type="RefSeq" id="WP_124318130.1">
    <property type="nucleotide sequence ID" value="NZ_AP028155.1"/>
</dbReference>
<proteinExistence type="predicted"/>
<gene>
    <name evidence="1" type="ORF">GGR14_002437</name>
</gene>
<comment type="caution">
    <text evidence="1">The sequence shown here is derived from an EMBL/GenBank/DDBJ whole genome shotgun (WGS) entry which is preliminary data.</text>
</comment>
<dbReference type="OrthoDB" id="9886401at2"/>
<dbReference type="Proteomes" id="UP000546007">
    <property type="component" value="Unassembled WGS sequence"/>
</dbReference>
<accession>A0A7W6HX87</accession>
<keyword evidence="2" id="KW-1185">Reference proteome</keyword>
<evidence type="ECO:0000313" key="1">
    <source>
        <dbReference type="EMBL" id="MBB4026636.1"/>
    </source>
</evidence>
<reference evidence="1 2" key="1">
    <citation type="submission" date="2020-08" db="EMBL/GenBank/DDBJ databases">
        <title>Genomic Encyclopedia of Type Strains, Phase IV (KMG-IV): sequencing the most valuable type-strain genomes for metagenomic binning, comparative biology and taxonomic classification.</title>
        <authorList>
            <person name="Goeker M."/>
        </authorList>
    </citation>
    <scope>NUCLEOTIDE SEQUENCE [LARGE SCALE GENOMIC DNA]</scope>
    <source>
        <strain evidence="1 2">DSM 105721</strain>
    </source>
</reference>
<dbReference type="AlphaFoldDB" id="A0A7W6HX87"/>
<organism evidence="1 2">
    <name type="scientific">Butyricimonas faecihominis</name>
    <dbReference type="NCBI Taxonomy" id="1472416"/>
    <lineage>
        <taxon>Bacteria</taxon>
        <taxon>Pseudomonadati</taxon>
        <taxon>Bacteroidota</taxon>
        <taxon>Bacteroidia</taxon>
        <taxon>Bacteroidales</taxon>
        <taxon>Odoribacteraceae</taxon>
        <taxon>Butyricimonas</taxon>
    </lineage>
</organism>
<dbReference type="GeneID" id="93102878"/>
<name>A0A7W6HX87_9BACT</name>
<dbReference type="EMBL" id="JACIES010000006">
    <property type="protein sequence ID" value="MBB4026636.1"/>
    <property type="molecule type" value="Genomic_DNA"/>
</dbReference>